<sequence>MPVVRATRRSSLRSIVVVRIGSGVQGIMNKLLRIIIADDHAVVRYGIRTALEANGMAEIVGEAGTADELIAAVKTVPCDLIVTDYAMPGGRTQDGVALIDRLKRIKPDMPIVVITALRNAAIHNKLMAKGVKAIVEKAGGVQELSFALLAAAQGRTYLSPGLESLLASASIVGPRVGHVAELTTAELEVIRLFAYDGLTATQISQRLNRSPKTISRHKINAQRKLGLSTNQELLEYCRNNDLSSA</sequence>
<feature type="domain" description="HTH luxR-type" evidence="4">
    <location>
        <begin position="175"/>
        <end position="241"/>
    </location>
</feature>
<dbReference type="GO" id="GO:0000160">
    <property type="term" value="P:phosphorelay signal transduction system"/>
    <property type="evidence" value="ECO:0007669"/>
    <property type="project" value="InterPro"/>
</dbReference>
<organism evidence="6 7">
    <name type="scientific">Trinickia symbiotica</name>
    <dbReference type="NCBI Taxonomy" id="863227"/>
    <lineage>
        <taxon>Bacteria</taxon>
        <taxon>Pseudomonadati</taxon>
        <taxon>Pseudomonadota</taxon>
        <taxon>Betaproteobacteria</taxon>
        <taxon>Burkholderiales</taxon>
        <taxon>Burkholderiaceae</taxon>
        <taxon>Trinickia</taxon>
    </lineage>
</organism>
<dbReference type="PROSITE" id="PS00622">
    <property type="entry name" value="HTH_LUXR_1"/>
    <property type="match status" value="1"/>
</dbReference>
<evidence type="ECO:0000259" key="4">
    <source>
        <dbReference type="PROSITE" id="PS50043"/>
    </source>
</evidence>
<name>A0A2T3XKZ0_9BURK</name>
<dbReference type="SMART" id="SM00421">
    <property type="entry name" value="HTH_LUXR"/>
    <property type="match status" value="1"/>
</dbReference>
<keyword evidence="2 6" id="KW-0238">DNA-binding</keyword>
<evidence type="ECO:0000259" key="5">
    <source>
        <dbReference type="PROSITE" id="PS50110"/>
    </source>
</evidence>
<reference evidence="6 7" key="1">
    <citation type="submission" date="2018-03" db="EMBL/GenBank/DDBJ databases">
        <title>Whole genome analyses suggest that Burkholderia sensu lato contains two further novel genera in the rhizoxinica-symbiotica group Mycetohabitans gen. nov., and Trinickia gen. nov.: implications for the evolution of diazotrophy and nodulation in the Burkholderiaceae.</title>
        <authorList>
            <person name="Estrada De Los Santos P."/>
            <person name="Palmer M."/>
            <person name="Chavez-Ramirez B."/>
            <person name="Steenkamp E.T."/>
            <person name="Hirsch A.M."/>
            <person name="Manyaka P."/>
            <person name="Maluk M."/>
            <person name="Lafos M."/>
            <person name="Crook M."/>
            <person name="Gross E."/>
            <person name="Simon M.F."/>
            <person name="Bueno Dos Reis Junior F."/>
            <person name="Poole P.S."/>
            <person name="Venter S.N."/>
            <person name="James E.K."/>
        </authorList>
    </citation>
    <scope>NUCLEOTIDE SEQUENCE [LARGE SCALE GENOMIC DNA]</scope>
    <source>
        <strain evidence="6 7">JPY-366</strain>
    </source>
</reference>
<evidence type="ECO:0000313" key="7">
    <source>
        <dbReference type="Proteomes" id="UP000240638"/>
    </source>
</evidence>
<dbReference type="CDD" id="cd06170">
    <property type="entry name" value="LuxR_C_like"/>
    <property type="match status" value="1"/>
</dbReference>
<dbReference type="GO" id="GO:0006355">
    <property type="term" value="P:regulation of DNA-templated transcription"/>
    <property type="evidence" value="ECO:0007669"/>
    <property type="project" value="InterPro"/>
</dbReference>
<dbReference type="AlphaFoldDB" id="A0A2T3XKZ0"/>
<feature type="modified residue" description="4-aspartylphosphate" evidence="3">
    <location>
        <position position="84"/>
    </location>
</feature>
<evidence type="ECO:0000313" key="6">
    <source>
        <dbReference type="EMBL" id="PTB17172.1"/>
    </source>
</evidence>
<dbReference type="Gene3D" id="1.10.10.10">
    <property type="entry name" value="Winged helix-like DNA-binding domain superfamily/Winged helix DNA-binding domain"/>
    <property type="match status" value="1"/>
</dbReference>
<dbReference type="PROSITE" id="PS50043">
    <property type="entry name" value="HTH_LUXR_2"/>
    <property type="match status" value="1"/>
</dbReference>
<dbReference type="InterPro" id="IPR051015">
    <property type="entry name" value="EvgA-like"/>
</dbReference>
<dbReference type="PANTHER" id="PTHR45566">
    <property type="entry name" value="HTH-TYPE TRANSCRIPTIONAL REGULATOR YHJB-RELATED"/>
    <property type="match status" value="1"/>
</dbReference>
<gene>
    <name evidence="6" type="ORF">C9I57_29300</name>
</gene>
<evidence type="ECO:0000256" key="3">
    <source>
        <dbReference type="PROSITE-ProRule" id="PRU00169"/>
    </source>
</evidence>
<dbReference type="InterPro" id="IPR000792">
    <property type="entry name" value="Tscrpt_reg_LuxR_C"/>
</dbReference>
<dbReference type="Proteomes" id="UP000240638">
    <property type="component" value="Unassembled WGS sequence"/>
</dbReference>
<dbReference type="Gene3D" id="3.40.50.2300">
    <property type="match status" value="1"/>
</dbReference>
<dbReference type="InterPro" id="IPR036388">
    <property type="entry name" value="WH-like_DNA-bd_sf"/>
</dbReference>
<dbReference type="InterPro" id="IPR001789">
    <property type="entry name" value="Sig_transdc_resp-reg_receiver"/>
</dbReference>
<dbReference type="Pfam" id="PF00072">
    <property type="entry name" value="Response_reg"/>
    <property type="match status" value="1"/>
</dbReference>
<dbReference type="SUPFAM" id="SSF46894">
    <property type="entry name" value="C-terminal effector domain of the bipartite response regulators"/>
    <property type="match status" value="1"/>
</dbReference>
<dbReference type="SUPFAM" id="SSF52172">
    <property type="entry name" value="CheY-like"/>
    <property type="match status" value="1"/>
</dbReference>
<dbReference type="PANTHER" id="PTHR45566:SF1">
    <property type="entry name" value="HTH-TYPE TRANSCRIPTIONAL REGULATOR YHJB-RELATED"/>
    <property type="match status" value="1"/>
</dbReference>
<dbReference type="CDD" id="cd17535">
    <property type="entry name" value="REC_NarL-like"/>
    <property type="match status" value="1"/>
</dbReference>
<accession>A0A2T3XKZ0</accession>
<feature type="domain" description="Response regulatory" evidence="5">
    <location>
        <begin position="33"/>
        <end position="152"/>
    </location>
</feature>
<dbReference type="EMBL" id="PYUC01000022">
    <property type="protein sequence ID" value="PTB17172.1"/>
    <property type="molecule type" value="Genomic_DNA"/>
</dbReference>
<evidence type="ECO:0000256" key="1">
    <source>
        <dbReference type="ARBA" id="ARBA00022553"/>
    </source>
</evidence>
<dbReference type="InterPro" id="IPR016032">
    <property type="entry name" value="Sig_transdc_resp-reg_C-effctor"/>
</dbReference>
<dbReference type="Pfam" id="PF00196">
    <property type="entry name" value="GerE"/>
    <property type="match status" value="1"/>
</dbReference>
<dbReference type="SMART" id="SM00448">
    <property type="entry name" value="REC"/>
    <property type="match status" value="1"/>
</dbReference>
<comment type="caution">
    <text evidence="6">The sequence shown here is derived from an EMBL/GenBank/DDBJ whole genome shotgun (WGS) entry which is preliminary data.</text>
</comment>
<protein>
    <submittedName>
        <fullName evidence="6">DNA-binding response regulator</fullName>
    </submittedName>
</protein>
<evidence type="ECO:0000256" key="2">
    <source>
        <dbReference type="ARBA" id="ARBA00023125"/>
    </source>
</evidence>
<proteinExistence type="predicted"/>
<dbReference type="InterPro" id="IPR058245">
    <property type="entry name" value="NreC/VraR/RcsB-like_REC"/>
</dbReference>
<keyword evidence="1 3" id="KW-0597">Phosphoprotein</keyword>
<dbReference type="PROSITE" id="PS50110">
    <property type="entry name" value="RESPONSE_REGULATORY"/>
    <property type="match status" value="1"/>
</dbReference>
<dbReference type="GO" id="GO:0003677">
    <property type="term" value="F:DNA binding"/>
    <property type="evidence" value="ECO:0007669"/>
    <property type="project" value="UniProtKB-KW"/>
</dbReference>
<dbReference type="InterPro" id="IPR011006">
    <property type="entry name" value="CheY-like_superfamily"/>
</dbReference>